<evidence type="ECO:0000256" key="3">
    <source>
        <dbReference type="PROSITE-ProRule" id="PRU00192"/>
    </source>
</evidence>
<dbReference type="SMART" id="SM00326">
    <property type="entry name" value="SH3"/>
    <property type="match status" value="1"/>
</dbReference>
<dbReference type="PROSITE" id="PS50002">
    <property type="entry name" value="SH3"/>
    <property type="match status" value="1"/>
</dbReference>
<dbReference type="PRINTS" id="PR00452">
    <property type="entry name" value="SH3DOMAIN"/>
</dbReference>
<dbReference type="AlphaFoldDB" id="A0AAW2ZDB0"/>
<evidence type="ECO:0000313" key="7">
    <source>
        <dbReference type="Proteomes" id="UP001431209"/>
    </source>
</evidence>
<comment type="caution">
    <text evidence="6">The sequence shown here is derived from an EMBL/GenBank/DDBJ whole genome shotgun (WGS) entry which is preliminary data.</text>
</comment>
<protein>
    <submittedName>
        <fullName evidence="6">Vacuolar protein-sorting protein HSE1</fullName>
    </submittedName>
</protein>
<sequence>MNTNAIFQALHDYNGTPENNCLSFKKGDRLKVLHQKSNTWWWGELDGSKGYIPANFLVPTKSQTEPNQNNDDQINELKAQHAQQIKKMQQEISLLKDSVEAHLTRIQKTEAENAMLKDEIRKKDLDVNAFYNMQRKLLKDRERDKYNS</sequence>
<keyword evidence="7" id="KW-1185">Reference proteome</keyword>
<reference evidence="6 7" key="1">
    <citation type="submission" date="2024-03" db="EMBL/GenBank/DDBJ databases">
        <title>The Acrasis kona genome and developmental transcriptomes reveal deep origins of eukaryotic multicellular pathways.</title>
        <authorList>
            <person name="Sheikh S."/>
            <person name="Fu C.-J."/>
            <person name="Brown M.W."/>
            <person name="Baldauf S.L."/>
        </authorList>
    </citation>
    <scope>NUCLEOTIDE SEQUENCE [LARGE SCALE GENOMIC DNA]</scope>
    <source>
        <strain evidence="6 7">ATCC MYA-3509</strain>
    </source>
</reference>
<organism evidence="6 7">
    <name type="scientific">Acrasis kona</name>
    <dbReference type="NCBI Taxonomy" id="1008807"/>
    <lineage>
        <taxon>Eukaryota</taxon>
        <taxon>Discoba</taxon>
        <taxon>Heterolobosea</taxon>
        <taxon>Tetramitia</taxon>
        <taxon>Eutetramitia</taxon>
        <taxon>Acrasidae</taxon>
        <taxon>Acrasis</taxon>
    </lineage>
</organism>
<evidence type="ECO:0000259" key="5">
    <source>
        <dbReference type="PROSITE" id="PS50002"/>
    </source>
</evidence>
<accession>A0AAW2ZDB0</accession>
<dbReference type="Gene3D" id="2.30.30.40">
    <property type="entry name" value="SH3 Domains"/>
    <property type="match status" value="1"/>
</dbReference>
<dbReference type="CDD" id="cd00174">
    <property type="entry name" value="SH3"/>
    <property type="match status" value="1"/>
</dbReference>
<dbReference type="Proteomes" id="UP001431209">
    <property type="component" value="Unassembled WGS sequence"/>
</dbReference>
<dbReference type="PANTHER" id="PTHR14166">
    <property type="entry name" value="SLIT-ROBO RHO GTPASE ACTIVATING PROTEIN"/>
    <property type="match status" value="1"/>
</dbReference>
<dbReference type="SUPFAM" id="SSF50044">
    <property type="entry name" value="SH3-domain"/>
    <property type="match status" value="1"/>
</dbReference>
<dbReference type="EMBL" id="JAOPGA020001261">
    <property type="protein sequence ID" value="KAL0486726.1"/>
    <property type="molecule type" value="Genomic_DNA"/>
</dbReference>
<evidence type="ECO:0000256" key="4">
    <source>
        <dbReference type="SAM" id="Coils"/>
    </source>
</evidence>
<dbReference type="InterPro" id="IPR036028">
    <property type="entry name" value="SH3-like_dom_sf"/>
</dbReference>
<keyword evidence="2 4" id="KW-0175">Coiled coil</keyword>
<evidence type="ECO:0000256" key="1">
    <source>
        <dbReference type="ARBA" id="ARBA00022443"/>
    </source>
</evidence>
<name>A0AAW2ZDB0_9EUKA</name>
<feature type="domain" description="SH3" evidence="5">
    <location>
        <begin position="2"/>
        <end position="62"/>
    </location>
</feature>
<dbReference type="Pfam" id="PF07653">
    <property type="entry name" value="SH3_2"/>
    <property type="match status" value="1"/>
</dbReference>
<evidence type="ECO:0000256" key="2">
    <source>
        <dbReference type="ARBA" id="ARBA00023054"/>
    </source>
</evidence>
<proteinExistence type="predicted"/>
<gene>
    <name evidence="6" type="ORF">AKO1_001583</name>
</gene>
<feature type="coiled-coil region" evidence="4">
    <location>
        <begin position="78"/>
        <end position="126"/>
    </location>
</feature>
<dbReference type="InterPro" id="IPR051627">
    <property type="entry name" value="SLIT-ROBO_RhoGAP"/>
</dbReference>
<keyword evidence="1 3" id="KW-0728">SH3 domain</keyword>
<dbReference type="InterPro" id="IPR001452">
    <property type="entry name" value="SH3_domain"/>
</dbReference>
<evidence type="ECO:0000313" key="6">
    <source>
        <dbReference type="EMBL" id="KAL0486726.1"/>
    </source>
</evidence>